<evidence type="ECO:0000313" key="11">
    <source>
        <dbReference type="Proteomes" id="UP000016666"/>
    </source>
</evidence>
<dbReference type="InterPro" id="IPR042013">
    <property type="entry name" value="PHF7/G2E3_ePHD"/>
</dbReference>
<protein>
    <recommendedName>
        <fullName evidence="9">PHD-type domain-containing protein</fullName>
    </recommendedName>
</protein>
<keyword evidence="3" id="KW-0808">Transferase</keyword>
<evidence type="ECO:0000256" key="5">
    <source>
        <dbReference type="ARBA" id="ARBA00022771"/>
    </source>
</evidence>
<evidence type="ECO:0000259" key="9">
    <source>
        <dbReference type="PROSITE" id="PS51805"/>
    </source>
</evidence>
<dbReference type="Pfam" id="PF13771">
    <property type="entry name" value="zf-HC5HC2H"/>
    <property type="match status" value="1"/>
</dbReference>
<keyword evidence="5" id="KW-0863">Zinc-finger</keyword>
<name>A0A493TZ52_ANAPP</name>
<feature type="region of interest" description="Disordered" evidence="8">
    <location>
        <begin position="217"/>
        <end position="244"/>
    </location>
</feature>
<evidence type="ECO:0000256" key="1">
    <source>
        <dbReference type="ARBA" id="ARBA00004123"/>
    </source>
</evidence>
<dbReference type="PANTHER" id="PTHR12420:SF47">
    <property type="entry name" value="PHD FINGER PROTEIN 7"/>
    <property type="match status" value="1"/>
</dbReference>
<keyword evidence="6" id="KW-0833">Ubl conjugation pathway</keyword>
<comment type="subcellular location">
    <subcellularLocation>
        <location evidence="1">Nucleus</location>
    </subcellularLocation>
</comment>
<dbReference type="GO" id="GO:0005634">
    <property type="term" value="C:nucleus"/>
    <property type="evidence" value="ECO:0007669"/>
    <property type="project" value="TreeGrafter"/>
</dbReference>
<reference evidence="10 11" key="1">
    <citation type="submission" date="2017-10" db="EMBL/GenBank/DDBJ databases">
        <title>A new Pekin duck reference genome.</title>
        <authorList>
            <person name="Hou Z.-C."/>
            <person name="Zhou Z.-K."/>
            <person name="Zhu F."/>
            <person name="Hou S.-S."/>
        </authorList>
    </citation>
    <scope>NUCLEOTIDE SEQUENCE [LARGE SCALE GENOMIC DNA]</scope>
</reference>
<reference evidence="10" key="3">
    <citation type="submission" date="2025-09" db="UniProtKB">
        <authorList>
            <consortium name="Ensembl"/>
        </authorList>
    </citation>
    <scope>IDENTIFICATION</scope>
</reference>
<feature type="domain" description="PHD-type" evidence="9">
    <location>
        <begin position="14"/>
        <end position="129"/>
    </location>
</feature>
<dbReference type="CDD" id="cd15669">
    <property type="entry name" value="ePHD_PHF7_G2E3_like"/>
    <property type="match status" value="1"/>
</dbReference>
<evidence type="ECO:0000256" key="8">
    <source>
        <dbReference type="SAM" id="MobiDB-lite"/>
    </source>
</evidence>
<evidence type="ECO:0000256" key="4">
    <source>
        <dbReference type="ARBA" id="ARBA00022723"/>
    </source>
</evidence>
<keyword evidence="7" id="KW-0862">Zinc</keyword>
<dbReference type="Ensembl" id="ENSAPLT00000033835.1">
    <property type="protein sequence ID" value="ENSAPLP00000030865.1"/>
    <property type="gene ID" value="ENSAPLG00000021209.1"/>
</dbReference>
<comment type="pathway">
    <text evidence="2">Protein modification; protein ubiquitination.</text>
</comment>
<dbReference type="InterPro" id="IPR034732">
    <property type="entry name" value="EPHD"/>
</dbReference>
<evidence type="ECO:0000256" key="6">
    <source>
        <dbReference type="ARBA" id="ARBA00022786"/>
    </source>
</evidence>
<dbReference type="AlphaFoldDB" id="A0A493TZ52"/>
<sequence>MAAGEEEKAPEAHEDECVLCHRSDTSLDGCGPMLQVDGVCAHVHCLFPAQGLYQRGAEGEGIFGFLCADIRRVAGRAARKRCCVCRKKGATVACWQKRCSRRFHLPCSSQRGCISQFFGDYSSFCWEHRPPASTPGSTAAASRDRRFGRASGTLRVLTAGTGSAFSLRCCRWESACPTKSRLGSKTRRRSRHCRSCMAAAMPGSACTGEAASSGKRKGPGSCCSAPPVPPAGPTADAPALGTPRSSGSALAALARALALLPAPHPHHRRGEPAVAGCCPSATAPTAGHSPDPGLGTDAPGGAQCAAARLHLPVQIKWFWFFVYMIITSWTLRLRHKYTQNTHPSKKKKEERRHCYLTKQT</sequence>
<dbReference type="InterPro" id="IPR013083">
    <property type="entry name" value="Znf_RING/FYVE/PHD"/>
</dbReference>
<feature type="compositionally biased region" description="Basic residues" evidence="8">
    <location>
        <begin position="340"/>
        <end position="350"/>
    </location>
</feature>
<organism evidence="10 11">
    <name type="scientific">Anas platyrhynchos platyrhynchos</name>
    <name type="common">Northern mallard</name>
    <dbReference type="NCBI Taxonomy" id="8840"/>
    <lineage>
        <taxon>Eukaryota</taxon>
        <taxon>Metazoa</taxon>
        <taxon>Chordata</taxon>
        <taxon>Craniata</taxon>
        <taxon>Vertebrata</taxon>
        <taxon>Euteleostomi</taxon>
        <taxon>Archelosauria</taxon>
        <taxon>Archosauria</taxon>
        <taxon>Dinosauria</taxon>
        <taxon>Saurischia</taxon>
        <taxon>Theropoda</taxon>
        <taxon>Coelurosauria</taxon>
        <taxon>Aves</taxon>
        <taxon>Neognathae</taxon>
        <taxon>Galloanserae</taxon>
        <taxon>Anseriformes</taxon>
        <taxon>Anatidae</taxon>
        <taxon>Anatinae</taxon>
        <taxon>Anas</taxon>
    </lineage>
</organism>
<dbReference type="PROSITE" id="PS51805">
    <property type="entry name" value="EPHD"/>
    <property type="match status" value="1"/>
</dbReference>
<keyword evidence="11" id="KW-1185">Reference proteome</keyword>
<dbReference type="STRING" id="8840.ENSAPLP00000030865"/>
<accession>A0A493TZ52</accession>
<reference evidence="10" key="2">
    <citation type="submission" date="2025-08" db="UniProtKB">
        <authorList>
            <consortium name="Ensembl"/>
        </authorList>
    </citation>
    <scope>IDENTIFICATION</scope>
</reference>
<proteinExistence type="predicted"/>
<evidence type="ECO:0000256" key="2">
    <source>
        <dbReference type="ARBA" id="ARBA00004906"/>
    </source>
</evidence>
<evidence type="ECO:0000313" key="10">
    <source>
        <dbReference type="Ensembl" id="ENSAPLP00000030865.1"/>
    </source>
</evidence>
<evidence type="ECO:0000256" key="3">
    <source>
        <dbReference type="ARBA" id="ARBA00022679"/>
    </source>
</evidence>
<dbReference type="Proteomes" id="UP000016666">
    <property type="component" value="Chromosome 9"/>
</dbReference>
<dbReference type="GeneTree" id="ENSGT00950000182865"/>
<evidence type="ECO:0000256" key="7">
    <source>
        <dbReference type="ARBA" id="ARBA00022833"/>
    </source>
</evidence>
<dbReference type="InterPro" id="IPR051188">
    <property type="entry name" value="PHD-type_Zinc_Finger"/>
</dbReference>
<dbReference type="PANTHER" id="PTHR12420">
    <property type="entry name" value="PHD FINGER PROTEIN"/>
    <property type="match status" value="1"/>
</dbReference>
<dbReference type="GO" id="GO:0008270">
    <property type="term" value="F:zinc ion binding"/>
    <property type="evidence" value="ECO:0007669"/>
    <property type="project" value="UniProtKB-KW"/>
</dbReference>
<keyword evidence="4" id="KW-0479">Metal-binding</keyword>
<feature type="region of interest" description="Disordered" evidence="8">
    <location>
        <begin position="340"/>
        <end position="360"/>
    </location>
</feature>
<dbReference type="Gene3D" id="3.30.40.10">
    <property type="entry name" value="Zinc/RING finger domain, C3HC4 (zinc finger)"/>
    <property type="match status" value="1"/>
</dbReference>